<organism evidence="1 2">
    <name type="scientific">Funneliformis caledonium</name>
    <dbReference type="NCBI Taxonomy" id="1117310"/>
    <lineage>
        <taxon>Eukaryota</taxon>
        <taxon>Fungi</taxon>
        <taxon>Fungi incertae sedis</taxon>
        <taxon>Mucoromycota</taxon>
        <taxon>Glomeromycotina</taxon>
        <taxon>Glomeromycetes</taxon>
        <taxon>Glomerales</taxon>
        <taxon>Glomeraceae</taxon>
        <taxon>Funneliformis</taxon>
    </lineage>
</organism>
<keyword evidence="2" id="KW-1185">Reference proteome</keyword>
<gene>
    <name evidence="1" type="ORF">FCALED_LOCUS5745</name>
</gene>
<sequence>MIIPNSSTAFTALLVNVSLDNPTTTPIIGQGSFDNVPNHFSDYGFTLPHKSFAIHMPAHIDPLITLAPVKIINEKLSNCVNIIKNQEHSQLFFCGYEATYRVSKSRTPGLYEKIILQEGHYDTDYPAWLLEEHLAQL</sequence>
<dbReference type="AlphaFoldDB" id="A0A9N9AU08"/>
<dbReference type="EMBL" id="CAJVPQ010001283">
    <property type="protein sequence ID" value="CAG8543252.1"/>
    <property type="molecule type" value="Genomic_DNA"/>
</dbReference>
<name>A0A9N9AU08_9GLOM</name>
<proteinExistence type="predicted"/>
<dbReference type="Proteomes" id="UP000789570">
    <property type="component" value="Unassembled WGS sequence"/>
</dbReference>
<evidence type="ECO:0000313" key="2">
    <source>
        <dbReference type="Proteomes" id="UP000789570"/>
    </source>
</evidence>
<protein>
    <submittedName>
        <fullName evidence="1">8730_t:CDS:1</fullName>
    </submittedName>
</protein>
<reference evidence="1" key="1">
    <citation type="submission" date="2021-06" db="EMBL/GenBank/DDBJ databases">
        <authorList>
            <person name="Kallberg Y."/>
            <person name="Tangrot J."/>
            <person name="Rosling A."/>
        </authorList>
    </citation>
    <scope>NUCLEOTIDE SEQUENCE</scope>
    <source>
        <strain evidence="1">UK204</strain>
    </source>
</reference>
<comment type="caution">
    <text evidence="1">The sequence shown here is derived from an EMBL/GenBank/DDBJ whole genome shotgun (WGS) entry which is preliminary data.</text>
</comment>
<accession>A0A9N9AU08</accession>
<evidence type="ECO:0000313" key="1">
    <source>
        <dbReference type="EMBL" id="CAG8543252.1"/>
    </source>
</evidence>